<accession>A0ACC2PRU5</accession>
<keyword evidence="2" id="KW-1185">Reference proteome</keyword>
<evidence type="ECO:0000313" key="2">
    <source>
        <dbReference type="Proteomes" id="UP001239111"/>
    </source>
</evidence>
<sequence>MCRGIGKLVPTAFKQLSSRLREAPPSLSSFLPSLAGDSFGTSSLCGFVFSFPLWLDGSIVESNETILGRHSLIRDEPPGSLYIPSPTTADNAVTNDTIVALDKEQSSQADGPRRNSLPKVWQSLRR</sequence>
<name>A0ACC2PRU5_9HYME</name>
<comment type="caution">
    <text evidence="1">The sequence shown here is derived from an EMBL/GenBank/DDBJ whole genome shotgun (WGS) entry which is preliminary data.</text>
</comment>
<organism evidence="1 2">
    <name type="scientific">Eretmocerus hayati</name>
    <dbReference type="NCBI Taxonomy" id="131215"/>
    <lineage>
        <taxon>Eukaryota</taxon>
        <taxon>Metazoa</taxon>
        <taxon>Ecdysozoa</taxon>
        <taxon>Arthropoda</taxon>
        <taxon>Hexapoda</taxon>
        <taxon>Insecta</taxon>
        <taxon>Pterygota</taxon>
        <taxon>Neoptera</taxon>
        <taxon>Endopterygota</taxon>
        <taxon>Hymenoptera</taxon>
        <taxon>Apocrita</taxon>
        <taxon>Proctotrupomorpha</taxon>
        <taxon>Chalcidoidea</taxon>
        <taxon>Aphelinidae</taxon>
        <taxon>Aphelininae</taxon>
        <taxon>Eretmocerus</taxon>
    </lineage>
</organism>
<evidence type="ECO:0000313" key="1">
    <source>
        <dbReference type="EMBL" id="KAJ8686241.1"/>
    </source>
</evidence>
<dbReference type="Proteomes" id="UP001239111">
    <property type="component" value="Chromosome 1"/>
</dbReference>
<reference evidence="1" key="1">
    <citation type="submission" date="2023-04" db="EMBL/GenBank/DDBJ databases">
        <title>A chromosome-level genome assembly of the parasitoid wasp Eretmocerus hayati.</title>
        <authorList>
            <person name="Zhong Y."/>
            <person name="Liu S."/>
            <person name="Liu Y."/>
        </authorList>
    </citation>
    <scope>NUCLEOTIDE SEQUENCE</scope>
    <source>
        <strain evidence="1">ZJU_SS_LIU_2023</strain>
    </source>
</reference>
<proteinExistence type="predicted"/>
<gene>
    <name evidence="1" type="ORF">QAD02_022035</name>
</gene>
<protein>
    <submittedName>
        <fullName evidence="1">Uncharacterized protein</fullName>
    </submittedName>
</protein>
<dbReference type="EMBL" id="CM056741">
    <property type="protein sequence ID" value="KAJ8686241.1"/>
    <property type="molecule type" value="Genomic_DNA"/>
</dbReference>